<dbReference type="EMBL" id="JAUSYP010000001">
    <property type="protein sequence ID" value="MDQ0745936.1"/>
    <property type="molecule type" value="Genomic_DNA"/>
</dbReference>
<evidence type="ECO:0000313" key="2">
    <source>
        <dbReference type="EMBL" id="MDQ0745936.1"/>
    </source>
</evidence>
<gene>
    <name evidence="2" type="ORF">QF034_000167</name>
</gene>
<feature type="region of interest" description="Disordered" evidence="1">
    <location>
        <begin position="97"/>
        <end position="123"/>
    </location>
</feature>
<name>A0ABU0QEW6_9ACTN</name>
<reference evidence="2 3" key="1">
    <citation type="submission" date="2023-07" db="EMBL/GenBank/DDBJ databases">
        <title>Comparative genomics of wheat-associated soil bacteria to identify genetic determinants of phenazine resistance.</title>
        <authorList>
            <person name="Mouncey N."/>
        </authorList>
    </citation>
    <scope>NUCLEOTIDE SEQUENCE [LARGE SCALE GENOMIC DNA]</scope>
    <source>
        <strain evidence="2 3">B3I12</strain>
    </source>
</reference>
<evidence type="ECO:0008006" key="4">
    <source>
        <dbReference type="Google" id="ProtNLM"/>
    </source>
</evidence>
<keyword evidence="3" id="KW-1185">Reference proteome</keyword>
<sequence>MLWLLSEKVAALHRHWGQVEPHLGSLREPFDRHLTEPIGWIQDFPSFSRLVTEWGDVVSQATRREWAIIGLRCRALTAVSRSGPQHRTMCRYCAPAGGSPTTAREASRAAGTTPGAIPQSVRA</sequence>
<dbReference type="Proteomes" id="UP001232755">
    <property type="component" value="Unassembled WGS sequence"/>
</dbReference>
<evidence type="ECO:0000256" key="1">
    <source>
        <dbReference type="SAM" id="MobiDB-lite"/>
    </source>
</evidence>
<comment type="caution">
    <text evidence="2">The sequence shown here is derived from an EMBL/GenBank/DDBJ whole genome shotgun (WGS) entry which is preliminary data.</text>
</comment>
<dbReference type="RefSeq" id="WP_307173056.1">
    <property type="nucleotide sequence ID" value="NZ_JAUSYP010000001.1"/>
</dbReference>
<proteinExistence type="predicted"/>
<accession>A0ABU0QEW6</accession>
<organism evidence="2 3">
    <name type="scientific">Streptomyces africanus</name>
    <dbReference type="NCBI Taxonomy" id="231024"/>
    <lineage>
        <taxon>Bacteria</taxon>
        <taxon>Bacillati</taxon>
        <taxon>Actinomycetota</taxon>
        <taxon>Actinomycetes</taxon>
        <taxon>Kitasatosporales</taxon>
        <taxon>Streptomycetaceae</taxon>
        <taxon>Streptomyces</taxon>
    </lineage>
</organism>
<protein>
    <recommendedName>
        <fullName evidence="4">Transposase</fullName>
    </recommendedName>
</protein>
<evidence type="ECO:0000313" key="3">
    <source>
        <dbReference type="Proteomes" id="UP001232755"/>
    </source>
</evidence>